<name>A0A060D5K5_9CAUD</name>
<protein>
    <submittedName>
        <fullName evidence="2">Uncharacterized protein</fullName>
    </submittedName>
</protein>
<gene>
    <name evidence="2" type="ORF">PE3_029</name>
</gene>
<dbReference type="GeneID" id="19736374"/>
<reference evidence="3" key="1">
    <citation type="submission" date="2014-04" db="EMBL/GenBank/DDBJ databases">
        <title>New E.coli O157:H7 phage PE-3 complete genome.</title>
        <authorList>
            <person name="Xin Y."/>
            <person name="Chun L.X."/>
            <person name="Juan L."/>
            <person name="Jing H."/>
        </authorList>
    </citation>
    <scope>NUCLEOTIDE SEQUENCE [LARGE SCALE GENOMIC DNA]</scope>
</reference>
<dbReference type="KEGG" id="vg:19736374"/>
<proteinExistence type="predicted"/>
<evidence type="ECO:0000313" key="3">
    <source>
        <dbReference type="Proteomes" id="UP000026987"/>
    </source>
</evidence>
<feature type="compositionally biased region" description="Polar residues" evidence="1">
    <location>
        <begin position="1"/>
        <end position="12"/>
    </location>
</feature>
<sequence>MCFSPKISTPKPSVQAPEPAPLSEEVASVDIGAESDVDTNETKGIKDLKVKKESAPKDKSSVSRAMRNSGVNMG</sequence>
<keyword evidence="3" id="KW-1185">Reference proteome</keyword>
<dbReference type="RefSeq" id="YP_009044277.1">
    <property type="nucleotide sequence ID" value="NC_024379.1"/>
</dbReference>
<evidence type="ECO:0000313" key="2">
    <source>
        <dbReference type="EMBL" id="AIB06982.1"/>
    </source>
</evidence>
<accession>A0A060D5K5</accession>
<dbReference type="InterPro" id="IPR020134">
    <property type="entry name" value="Phage_T7-like_6.7"/>
</dbReference>
<evidence type="ECO:0000256" key="1">
    <source>
        <dbReference type="SAM" id="MobiDB-lite"/>
    </source>
</evidence>
<organism evidence="2 3">
    <name type="scientific">Escherichia phage PE3-1</name>
    <dbReference type="NCBI Taxonomy" id="1498170"/>
    <lineage>
        <taxon>Viruses</taxon>
        <taxon>Duplodnaviria</taxon>
        <taxon>Heunggongvirae</taxon>
        <taxon>Uroviricota</taxon>
        <taxon>Caudoviricetes</taxon>
        <taxon>Autographivirales</taxon>
        <taxon>Autotranscriptaviridae</taxon>
        <taxon>Studiervirinae</taxon>
        <taxon>Kayfunavirus</taxon>
        <taxon>Kayfunavirus PE31</taxon>
    </lineage>
</organism>
<dbReference type="Pfam" id="PF17570">
    <property type="entry name" value="T7-like_gp67"/>
    <property type="match status" value="1"/>
</dbReference>
<dbReference type="Proteomes" id="UP000026987">
    <property type="component" value="Genome"/>
</dbReference>
<feature type="compositionally biased region" description="Basic and acidic residues" evidence="1">
    <location>
        <begin position="40"/>
        <end position="61"/>
    </location>
</feature>
<dbReference type="EMBL" id="KJ748011">
    <property type="protein sequence ID" value="AIB06982.1"/>
    <property type="molecule type" value="Genomic_DNA"/>
</dbReference>
<dbReference type="OrthoDB" id="22390at10239"/>
<feature type="region of interest" description="Disordered" evidence="1">
    <location>
        <begin position="1"/>
        <end position="74"/>
    </location>
</feature>